<keyword evidence="2" id="KW-1185">Reference proteome</keyword>
<reference evidence="1" key="1">
    <citation type="submission" date="2021-01" db="EMBL/GenBank/DDBJ databases">
        <authorList>
            <consortium name="Genoscope - CEA"/>
            <person name="William W."/>
        </authorList>
    </citation>
    <scope>NUCLEOTIDE SEQUENCE</scope>
</reference>
<proteinExistence type="predicted"/>
<dbReference type="AlphaFoldDB" id="A0A8S1L6L5"/>
<accession>A0A8S1L6L5</accession>
<sequence>MFNNNPQKYITRNDIKEIKKKFDWIVIHSANSKIPGVTLEQAMQIVAQQIDSSPHIFSRWVSRQGRRNVATWPQILELIETYNQQQETAFDNQIYEQSSFQFIEDKFMIMKPSYFQITNQQEKQIFVYYIENMSYVKLKQEFAILIFNNKTLALINVHNFKPILVVSAQSIEKTKKKQADEFMGILQRLDQQQSKDSWKKQINFYTKSIDNSFHIERLDTNSSIKERLDPILQCKRDIEHLQKVVNLNPWDPQLRPLNPDPKMQLIRKRGQSEHSKRYQVFEQENYKLNSSLQVQLICSKDNNIILVLENLVLQYYQLEYDYKNGDYSLKKCHEFTLNDKIDQIAITQNKWIKQEHCLILKSKQMLVYSMPDFKLLDKIYVGQQADTMLSNKIIIICQYDGLFSIIKENLRKNQQEQYYSVGLQKQVKFNDLKQSVSSLDYSSKYQFVIFGSMCTLVSIYDIRKGQFIHQFSVLNTSQQFNQMNDKILRVFVFDSQNQYIIIFTSGYVTIWDIQRHKKIQECMKQLPQNKTQQQYFQGLFLEQRGMLLLGGFNLQSWISKINPIQIQDTILDSNSSPIYS</sequence>
<evidence type="ECO:0000313" key="1">
    <source>
        <dbReference type="EMBL" id="CAD8062371.1"/>
    </source>
</evidence>
<gene>
    <name evidence="1" type="ORF">PPRIM_AZ9-3.1.T0330103</name>
</gene>
<dbReference type="EMBL" id="CAJJDM010000032">
    <property type="protein sequence ID" value="CAD8062371.1"/>
    <property type="molecule type" value="Genomic_DNA"/>
</dbReference>
<dbReference type="OMA" id="KKCHEFT"/>
<protein>
    <submittedName>
        <fullName evidence="1">Uncharacterized protein</fullName>
    </submittedName>
</protein>
<evidence type="ECO:0000313" key="2">
    <source>
        <dbReference type="Proteomes" id="UP000688137"/>
    </source>
</evidence>
<organism evidence="1 2">
    <name type="scientific">Paramecium primaurelia</name>
    <dbReference type="NCBI Taxonomy" id="5886"/>
    <lineage>
        <taxon>Eukaryota</taxon>
        <taxon>Sar</taxon>
        <taxon>Alveolata</taxon>
        <taxon>Ciliophora</taxon>
        <taxon>Intramacronucleata</taxon>
        <taxon>Oligohymenophorea</taxon>
        <taxon>Peniculida</taxon>
        <taxon>Parameciidae</taxon>
        <taxon>Paramecium</taxon>
    </lineage>
</organism>
<name>A0A8S1L6L5_PARPR</name>
<comment type="caution">
    <text evidence="1">The sequence shown here is derived from an EMBL/GenBank/DDBJ whole genome shotgun (WGS) entry which is preliminary data.</text>
</comment>
<dbReference type="Proteomes" id="UP000688137">
    <property type="component" value="Unassembled WGS sequence"/>
</dbReference>